<dbReference type="EMBL" id="JACGWM010000004">
    <property type="protein sequence ID" value="KAL0375603.1"/>
    <property type="molecule type" value="Genomic_DNA"/>
</dbReference>
<dbReference type="PANTHER" id="PTHR48475:SF2">
    <property type="entry name" value="RIBONUCLEASE H"/>
    <property type="match status" value="1"/>
</dbReference>
<dbReference type="InterPro" id="IPR043128">
    <property type="entry name" value="Rev_trsase/Diguanyl_cyclase"/>
</dbReference>
<sequence>MDASQGYHQIMLNPDDQKWVSFITSGGTYCYVVMPFGLKNTGATYQCLVDRMFREQLGRNMEVYVNNMLPKSAIKVQALVEFLNEATFTEGDEGDWLLHVDGSSTLADSSAGVVLTSPEGDEIEYAIHFDFNASNNEAEYEALIVGVRSTELTRGDYHMEVLEAWSV</sequence>
<comment type="caution">
    <text evidence="2">The sequence shown here is derived from an EMBL/GenBank/DDBJ whole genome shotgun (WGS) entry which is preliminary data.</text>
</comment>
<dbReference type="GO" id="GO:0003676">
    <property type="term" value="F:nucleic acid binding"/>
    <property type="evidence" value="ECO:0007669"/>
    <property type="project" value="InterPro"/>
</dbReference>
<proteinExistence type="predicted"/>
<dbReference type="InterPro" id="IPR000477">
    <property type="entry name" value="RT_dom"/>
</dbReference>
<evidence type="ECO:0000259" key="1">
    <source>
        <dbReference type="Pfam" id="PF00078"/>
    </source>
</evidence>
<gene>
    <name evidence="2" type="ORF">Scaly_0677900</name>
</gene>
<reference evidence="2" key="1">
    <citation type="submission" date="2020-06" db="EMBL/GenBank/DDBJ databases">
        <authorList>
            <person name="Li T."/>
            <person name="Hu X."/>
            <person name="Zhang T."/>
            <person name="Song X."/>
            <person name="Zhang H."/>
            <person name="Dai N."/>
            <person name="Sheng W."/>
            <person name="Hou X."/>
            <person name="Wei L."/>
        </authorList>
    </citation>
    <scope>NUCLEOTIDE SEQUENCE</scope>
    <source>
        <strain evidence="2">KEN8</strain>
        <tissue evidence="2">Leaf</tissue>
    </source>
</reference>
<dbReference type="PANTHER" id="PTHR48475">
    <property type="entry name" value="RIBONUCLEASE H"/>
    <property type="match status" value="1"/>
</dbReference>
<dbReference type="InterPro" id="IPR043502">
    <property type="entry name" value="DNA/RNA_pol_sf"/>
</dbReference>
<evidence type="ECO:0000313" key="2">
    <source>
        <dbReference type="EMBL" id="KAL0375603.1"/>
    </source>
</evidence>
<reference evidence="2" key="2">
    <citation type="journal article" date="2024" name="Plant">
        <title>Genomic evolution and insights into agronomic trait innovations of Sesamum species.</title>
        <authorList>
            <person name="Miao H."/>
            <person name="Wang L."/>
            <person name="Qu L."/>
            <person name="Liu H."/>
            <person name="Sun Y."/>
            <person name="Le M."/>
            <person name="Wang Q."/>
            <person name="Wei S."/>
            <person name="Zheng Y."/>
            <person name="Lin W."/>
            <person name="Duan Y."/>
            <person name="Cao H."/>
            <person name="Xiong S."/>
            <person name="Wang X."/>
            <person name="Wei L."/>
            <person name="Li C."/>
            <person name="Ma Q."/>
            <person name="Ju M."/>
            <person name="Zhao R."/>
            <person name="Li G."/>
            <person name="Mu C."/>
            <person name="Tian Q."/>
            <person name="Mei H."/>
            <person name="Zhang T."/>
            <person name="Gao T."/>
            <person name="Zhang H."/>
        </authorList>
    </citation>
    <scope>NUCLEOTIDE SEQUENCE</scope>
    <source>
        <strain evidence="2">KEN8</strain>
    </source>
</reference>
<dbReference type="Gene3D" id="3.30.420.10">
    <property type="entry name" value="Ribonuclease H-like superfamily/Ribonuclease H"/>
    <property type="match status" value="1"/>
</dbReference>
<protein>
    <recommendedName>
        <fullName evidence="1">Reverse transcriptase domain-containing protein</fullName>
    </recommendedName>
</protein>
<accession>A0AAW2R811</accession>
<organism evidence="2">
    <name type="scientific">Sesamum calycinum</name>
    <dbReference type="NCBI Taxonomy" id="2727403"/>
    <lineage>
        <taxon>Eukaryota</taxon>
        <taxon>Viridiplantae</taxon>
        <taxon>Streptophyta</taxon>
        <taxon>Embryophyta</taxon>
        <taxon>Tracheophyta</taxon>
        <taxon>Spermatophyta</taxon>
        <taxon>Magnoliopsida</taxon>
        <taxon>eudicotyledons</taxon>
        <taxon>Gunneridae</taxon>
        <taxon>Pentapetalae</taxon>
        <taxon>asterids</taxon>
        <taxon>lamiids</taxon>
        <taxon>Lamiales</taxon>
        <taxon>Pedaliaceae</taxon>
        <taxon>Sesamum</taxon>
    </lineage>
</organism>
<feature type="domain" description="Reverse transcriptase" evidence="1">
    <location>
        <begin position="1"/>
        <end position="65"/>
    </location>
</feature>
<dbReference type="InterPro" id="IPR036397">
    <property type="entry name" value="RNaseH_sf"/>
</dbReference>
<dbReference type="Pfam" id="PF00078">
    <property type="entry name" value="RVT_1"/>
    <property type="match status" value="1"/>
</dbReference>
<name>A0AAW2R811_9LAMI</name>
<dbReference type="SUPFAM" id="SSF56672">
    <property type="entry name" value="DNA/RNA polymerases"/>
    <property type="match status" value="1"/>
</dbReference>
<dbReference type="AlphaFoldDB" id="A0AAW2R811"/>
<dbReference type="Gene3D" id="3.30.70.270">
    <property type="match status" value="1"/>
</dbReference>
<dbReference type="Gene3D" id="3.10.10.10">
    <property type="entry name" value="HIV Type 1 Reverse Transcriptase, subunit A, domain 1"/>
    <property type="match status" value="1"/>
</dbReference>